<proteinExistence type="predicted"/>
<evidence type="ECO:0000313" key="2">
    <source>
        <dbReference type="Proteomes" id="UP000240317"/>
    </source>
</evidence>
<protein>
    <submittedName>
        <fullName evidence="1">Spheroidene monooxygenase</fullName>
    </submittedName>
</protein>
<gene>
    <name evidence="1" type="ORF">C8263_05585</name>
</gene>
<dbReference type="AlphaFoldDB" id="A0A2T3WAE5"/>
<dbReference type="InterPro" id="IPR049574">
    <property type="entry name" value="CrtA-like"/>
</dbReference>
<dbReference type="Proteomes" id="UP000240317">
    <property type="component" value="Unassembled WGS sequence"/>
</dbReference>
<sequence>MATLTLNTYAPQAVRQGLSRMGSDHEHLRQVPGLQFYRLLGTGRGSTLTLSADLRRWARFAVWSSADALEAFEASGWRAQERAGAAESCTAVLRPLRWRGRWGGAEPFEGPPARTADPGGPVAVLTRAAIRPTRLLRFWRAVPASQRHLDSQPGLLAAVGIGEVPLVHQATFSVWRSAQAMKAFAYGGAAHREVIARTHREGWYSEELFARFAVLDIRGRWGGRDLLGESGLAAPPTHL</sequence>
<keyword evidence="1" id="KW-0503">Monooxygenase</keyword>
<evidence type="ECO:0000313" key="1">
    <source>
        <dbReference type="EMBL" id="PTA68881.1"/>
    </source>
</evidence>
<dbReference type="GO" id="GO:0004497">
    <property type="term" value="F:monooxygenase activity"/>
    <property type="evidence" value="ECO:0007669"/>
    <property type="project" value="UniProtKB-KW"/>
</dbReference>
<reference evidence="1 2" key="1">
    <citation type="submission" date="2018-03" db="EMBL/GenBank/DDBJ databases">
        <title>Draft genome of Deinococcus sp. OD32.</title>
        <authorList>
            <person name="Wang X.-P."/>
            <person name="Du Z.-J."/>
        </authorList>
    </citation>
    <scope>NUCLEOTIDE SEQUENCE [LARGE SCALE GENOMIC DNA]</scope>
    <source>
        <strain evidence="1 2">OD32</strain>
    </source>
</reference>
<dbReference type="OrthoDB" id="1122317at2"/>
<keyword evidence="2" id="KW-1185">Reference proteome</keyword>
<comment type="caution">
    <text evidence="1">The sequence shown here is derived from an EMBL/GenBank/DDBJ whole genome shotgun (WGS) entry which is preliminary data.</text>
</comment>
<dbReference type="CDD" id="cd21650">
    <property type="entry name" value="CrtA-like"/>
    <property type="match status" value="1"/>
</dbReference>
<accession>A0A2T3WAE5</accession>
<organism evidence="1 2">
    <name type="scientific">Deinococcus arcticus</name>
    <dbReference type="NCBI Taxonomy" id="2136176"/>
    <lineage>
        <taxon>Bacteria</taxon>
        <taxon>Thermotogati</taxon>
        <taxon>Deinococcota</taxon>
        <taxon>Deinococci</taxon>
        <taxon>Deinococcales</taxon>
        <taxon>Deinococcaceae</taxon>
        <taxon>Deinococcus</taxon>
    </lineage>
</organism>
<name>A0A2T3WAE5_9DEIO</name>
<keyword evidence="1" id="KW-0560">Oxidoreductase</keyword>
<dbReference type="EMBL" id="PYSV01000004">
    <property type="protein sequence ID" value="PTA68881.1"/>
    <property type="molecule type" value="Genomic_DNA"/>
</dbReference>